<evidence type="ECO:0000313" key="2">
    <source>
        <dbReference type="Proteomes" id="UP000664521"/>
    </source>
</evidence>
<keyword evidence="2" id="KW-1185">Reference proteome</keyword>
<evidence type="ECO:0000313" key="1">
    <source>
        <dbReference type="EMBL" id="CAF9932261.1"/>
    </source>
</evidence>
<dbReference type="AlphaFoldDB" id="A0A8H3FU25"/>
<sequence length="307" mass="34405">MATKRYLPQLSGITHFLALPLTTSTSRPMISAAYRKIMDDPISSNIPKPAFHHPEQLFVYLGNLSLGTTQRINQALTVLDSLDLESMLDRRNRPSLGNQLCASKNMASSHSILEVKMHGLYLASSPSADIENTYRLHANVSNGGGLLPRFCADISESFSGANLTKYRAVQTSNSQHLLRGLTTKVVNTKTLYTTVDNENPYLTEKGIYQKKLACFDATRVLSKYHDMIWTDYFRLEKLCIYELGLFDIVRDEEVISRGYIEIGNVSLPGAPTVQPEPWIEGGRYVKRRKLPPSPLYKHKPPQNGSVS</sequence>
<dbReference type="Proteomes" id="UP000664521">
    <property type="component" value="Unassembled WGS sequence"/>
</dbReference>
<comment type="caution">
    <text evidence="1">The sequence shown here is derived from an EMBL/GenBank/DDBJ whole genome shotgun (WGS) entry which is preliminary data.</text>
</comment>
<accession>A0A8H3FU25</accession>
<reference evidence="1" key="1">
    <citation type="submission" date="2021-03" db="EMBL/GenBank/DDBJ databases">
        <authorList>
            <person name="Tagirdzhanova G."/>
        </authorList>
    </citation>
    <scope>NUCLEOTIDE SEQUENCE</scope>
</reference>
<organism evidence="1 2">
    <name type="scientific">Heterodermia speciosa</name>
    <dbReference type="NCBI Taxonomy" id="116794"/>
    <lineage>
        <taxon>Eukaryota</taxon>
        <taxon>Fungi</taxon>
        <taxon>Dikarya</taxon>
        <taxon>Ascomycota</taxon>
        <taxon>Pezizomycotina</taxon>
        <taxon>Lecanoromycetes</taxon>
        <taxon>OSLEUM clade</taxon>
        <taxon>Lecanoromycetidae</taxon>
        <taxon>Caliciales</taxon>
        <taxon>Physciaceae</taxon>
        <taxon>Heterodermia</taxon>
    </lineage>
</organism>
<dbReference type="Gene3D" id="3.90.1140.10">
    <property type="entry name" value="Cyclic phosphodiesterase"/>
    <property type="match status" value="1"/>
</dbReference>
<name>A0A8H3FU25_9LECA</name>
<protein>
    <submittedName>
        <fullName evidence="1">Uncharacterized protein</fullName>
    </submittedName>
</protein>
<dbReference type="EMBL" id="CAJPDS010000062">
    <property type="protein sequence ID" value="CAF9932261.1"/>
    <property type="molecule type" value="Genomic_DNA"/>
</dbReference>
<proteinExistence type="predicted"/>
<gene>
    <name evidence="1" type="ORF">HETSPECPRED_008316</name>
</gene>
<dbReference type="OrthoDB" id="277832at2759"/>